<accession>A0A8H3F331</accession>
<protein>
    <recommendedName>
        <fullName evidence="4">DNA mismatch repair protein S5 domain-containing protein</fullName>
    </recommendedName>
</protein>
<keyword evidence="2" id="KW-0227">DNA damage</keyword>
<dbReference type="SUPFAM" id="SSF54211">
    <property type="entry name" value="Ribosomal protein S5 domain 2-like"/>
    <property type="match status" value="1"/>
</dbReference>
<comment type="similarity">
    <text evidence="1">Belongs to the DNA mismatch repair MutL/HexB family.</text>
</comment>
<dbReference type="SMART" id="SM01340">
    <property type="entry name" value="DNA_mis_repair"/>
    <property type="match status" value="1"/>
</dbReference>
<dbReference type="InterPro" id="IPR038973">
    <property type="entry name" value="MutL/Mlh/Pms-like"/>
</dbReference>
<dbReference type="SUPFAM" id="SSF55874">
    <property type="entry name" value="ATPase domain of HSP90 chaperone/DNA topoisomerase II/histidine kinase"/>
    <property type="match status" value="1"/>
</dbReference>
<evidence type="ECO:0000256" key="3">
    <source>
        <dbReference type="SAM" id="MobiDB-lite"/>
    </source>
</evidence>
<keyword evidence="6" id="KW-1185">Reference proteome</keyword>
<name>A0A8H3F331_9LECA</name>
<evidence type="ECO:0000313" key="6">
    <source>
        <dbReference type="Proteomes" id="UP000664169"/>
    </source>
</evidence>
<dbReference type="Gene3D" id="3.30.230.10">
    <property type="match status" value="1"/>
</dbReference>
<feature type="region of interest" description="Disordered" evidence="3">
    <location>
        <begin position="673"/>
        <end position="733"/>
    </location>
</feature>
<dbReference type="PANTHER" id="PTHR10073">
    <property type="entry name" value="DNA MISMATCH REPAIR PROTEIN MLH, PMS, MUTL"/>
    <property type="match status" value="1"/>
</dbReference>
<organism evidence="5 6">
    <name type="scientific">Gomphillus americanus</name>
    <dbReference type="NCBI Taxonomy" id="1940652"/>
    <lineage>
        <taxon>Eukaryota</taxon>
        <taxon>Fungi</taxon>
        <taxon>Dikarya</taxon>
        <taxon>Ascomycota</taxon>
        <taxon>Pezizomycotina</taxon>
        <taxon>Lecanoromycetes</taxon>
        <taxon>OSLEUM clade</taxon>
        <taxon>Ostropomycetidae</taxon>
        <taxon>Ostropales</taxon>
        <taxon>Graphidaceae</taxon>
        <taxon>Gomphilloideae</taxon>
        <taxon>Gomphillus</taxon>
    </lineage>
</organism>
<dbReference type="GO" id="GO:0140664">
    <property type="term" value="F:ATP-dependent DNA damage sensor activity"/>
    <property type="evidence" value="ECO:0007669"/>
    <property type="project" value="InterPro"/>
</dbReference>
<sequence>MSSICQLDDSSSRLLISSQHIVDPASLVKELIDNSLDAGATTVDVQVSPNATDLIQVKDNGHGVRPADVDLLARQACTSKISCYDDLALLGGRYLGFRGMALASIARLSSAMEIYTRVDTEPAGLRLHFSLQGEIIRRESQAGNPGTIVKVRDFLMFLPVRQQAVKKEFTKQLLKVKLLSAIRDRFRVRYMKHISDPSSRLREMSLDRALSQIHWSSRLGFVEREEPDLHMVDCEHYAITALLLKPDISFTKRNEQGQYCSVDFRPITSSKGTMKKIVAMYRRHLQQCLQAEIKTPFLCLNIMCPAGSYDPNIEPAKDDVLFTAEEQVLGVLERFFQAVYGKTIEDHATHQRTSINEHSASHPRPLVLLSQISNSTAVSDFSPNIDSHDITRPNEGEAQQETILLSPATSSATILDDRQSFVDISRLSADEDNGAEPDTQTPTDAEDSFRQVITDPFDAARISAIRRRLGVEKAPRDVADILGSDRERGQPISHNIARFEQSSKSSFIGGSASCTSDLSTRPTLLALNREISGIVGRHNGFVPSAIYPSTSKAPETTTPRGPLDTYFKPPTRNPIPNPSVNKAFCSMGTPLSDIPTYTGRKRKAPSNDAVEISEPASHTPTKRFNPNQDPTFASPQLRVSLTPNFSHLPHLPTNSYQTPTKHRLSAGLITPETSPLKQQPRLTPSATRPNIYLSQTQTLTTTKIKTPPTPPSTKKAPLRKETQHISPTTQNVKTSFTTLAKHDPYTAGKLDKQTTGFDLSELPDDKAEKVIRGCHRSVEELVSAKDDGEATGGVRGVRRGYDVDAGVEFELGNEAGFV</sequence>
<dbReference type="GO" id="GO:0016887">
    <property type="term" value="F:ATP hydrolysis activity"/>
    <property type="evidence" value="ECO:0007669"/>
    <property type="project" value="InterPro"/>
</dbReference>
<dbReference type="InterPro" id="IPR036890">
    <property type="entry name" value="HATPase_C_sf"/>
</dbReference>
<evidence type="ECO:0000256" key="2">
    <source>
        <dbReference type="ARBA" id="ARBA00022763"/>
    </source>
</evidence>
<evidence type="ECO:0000313" key="5">
    <source>
        <dbReference type="EMBL" id="CAF9914803.1"/>
    </source>
</evidence>
<dbReference type="GO" id="GO:0006298">
    <property type="term" value="P:mismatch repair"/>
    <property type="evidence" value="ECO:0007669"/>
    <property type="project" value="InterPro"/>
</dbReference>
<dbReference type="Pfam" id="PF01119">
    <property type="entry name" value="DNA_mis_repair"/>
    <property type="match status" value="1"/>
</dbReference>
<dbReference type="GO" id="GO:0061982">
    <property type="term" value="P:meiosis I cell cycle process"/>
    <property type="evidence" value="ECO:0007669"/>
    <property type="project" value="UniProtKB-ARBA"/>
</dbReference>
<feature type="region of interest" description="Disordered" evidence="3">
    <location>
        <begin position="595"/>
        <end position="628"/>
    </location>
</feature>
<dbReference type="PANTHER" id="PTHR10073:SF41">
    <property type="entry name" value="MISMATCH REPAIR PROTEIN, PUTATIVE (AFU_ORTHOLOGUE AFUA_8G05820)-RELATED"/>
    <property type="match status" value="1"/>
</dbReference>
<dbReference type="Pfam" id="PF13589">
    <property type="entry name" value="HATPase_c_3"/>
    <property type="match status" value="1"/>
</dbReference>
<comment type="caution">
    <text evidence="5">The sequence shown here is derived from an EMBL/GenBank/DDBJ whole genome shotgun (WGS) entry which is preliminary data.</text>
</comment>
<proteinExistence type="inferred from homology"/>
<dbReference type="GO" id="GO:0005524">
    <property type="term" value="F:ATP binding"/>
    <property type="evidence" value="ECO:0007669"/>
    <property type="project" value="InterPro"/>
</dbReference>
<feature type="compositionally biased region" description="Low complexity" evidence="3">
    <location>
        <begin position="693"/>
        <end position="706"/>
    </location>
</feature>
<feature type="compositionally biased region" description="Polar residues" evidence="3">
    <location>
        <begin position="547"/>
        <end position="559"/>
    </location>
</feature>
<feature type="compositionally biased region" description="Polar residues" evidence="3">
    <location>
        <begin position="616"/>
        <end position="628"/>
    </location>
</feature>
<dbReference type="Proteomes" id="UP000664169">
    <property type="component" value="Unassembled WGS sequence"/>
</dbReference>
<dbReference type="GO" id="GO:0030983">
    <property type="term" value="F:mismatched DNA binding"/>
    <property type="evidence" value="ECO:0007669"/>
    <property type="project" value="InterPro"/>
</dbReference>
<dbReference type="InterPro" id="IPR014721">
    <property type="entry name" value="Ribsml_uS5_D2-typ_fold_subgr"/>
</dbReference>
<feature type="domain" description="DNA mismatch repair protein S5" evidence="4">
    <location>
        <begin position="210"/>
        <end position="337"/>
    </location>
</feature>
<evidence type="ECO:0000256" key="1">
    <source>
        <dbReference type="ARBA" id="ARBA00006082"/>
    </source>
</evidence>
<evidence type="ECO:0000259" key="4">
    <source>
        <dbReference type="SMART" id="SM01340"/>
    </source>
</evidence>
<feature type="compositionally biased region" description="Polar residues" evidence="3">
    <location>
        <begin position="724"/>
        <end position="733"/>
    </location>
</feature>
<dbReference type="EMBL" id="CAJPDQ010000009">
    <property type="protein sequence ID" value="CAF9914803.1"/>
    <property type="molecule type" value="Genomic_DNA"/>
</dbReference>
<feature type="compositionally biased region" description="Polar residues" evidence="3">
    <location>
        <begin position="673"/>
        <end position="688"/>
    </location>
</feature>
<dbReference type="InterPro" id="IPR013507">
    <property type="entry name" value="DNA_mismatch_S5_2-like"/>
</dbReference>
<reference evidence="5" key="1">
    <citation type="submission" date="2021-03" db="EMBL/GenBank/DDBJ databases">
        <authorList>
            <person name="Tagirdzhanova G."/>
        </authorList>
    </citation>
    <scope>NUCLEOTIDE SEQUENCE</scope>
</reference>
<dbReference type="InterPro" id="IPR020568">
    <property type="entry name" value="Ribosomal_Su5_D2-typ_SF"/>
</dbReference>
<dbReference type="Gene3D" id="3.30.565.10">
    <property type="entry name" value="Histidine kinase-like ATPase, C-terminal domain"/>
    <property type="match status" value="1"/>
</dbReference>
<dbReference type="GO" id="GO:0032389">
    <property type="term" value="C:MutLalpha complex"/>
    <property type="evidence" value="ECO:0007669"/>
    <property type="project" value="TreeGrafter"/>
</dbReference>
<gene>
    <name evidence="5" type="ORF">GOMPHAMPRED_008281</name>
</gene>
<dbReference type="AlphaFoldDB" id="A0A8H3F331"/>
<feature type="region of interest" description="Disordered" evidence="3">
    <location>
        <begin position="547"/>
        <end position="573"/>
    </location>
</feature>
<dbReference type="OrthoDB" id="10263226at2759"/>